<reference evidence="1" key="1">
    <citation type="submission" date="2020-05" db="EMBL/GenBank/DDBJ databases">
        <title>Large-scale comparative analyses of tick genomes elucidate their genetic diversity and vector capacities.</title>
        <authorList>
            <person name="Jia N."/>
            <person name="Wang J."/>
            <person name="Shi W."/>
            <person name="Du L."/>
            <person name="Sun Y."/>
            <person name="Zhan W."/>
            <person name="Jiang J."/>
            <person name="Wang Q."/>
            <person name="Zhang B."/>
            <person name="Ji P."/>
            <person name="Sakyi L.B."/>
            <person name="Cui X."/>
            <person name="Yuan T."/>
            <person name="Jiang B."/>
            <person name="Yang W."/>
            <person name="Lam T.T.-Y."/>
            <person name="Chang Q."/>
            <person name="Ding S."/>
            <person name="Wang X."/>
            <person name="Zhu J."/>
            <person name="Ruan X."/>
            <person name="Zhao L."/>
            <person name="Wei J."/>
            <person name="Que T."/>
            <person name="Du C."/>
            <person name="Cheng J."/>
            <person name="Dai P."/>
            <person name="Han X."/>
            <person name="Huang E."/>
            <person name="Gao Y."/>
            <person name="Liu J."/>
            <person name="Shao H."/>
            <person name="Ye R."/>
            <person name="Li L."/>
            <person name="Wei W."/>
            <person name="Wang X."/>
            <person name="Wang C."/>
            <person name="Yang T."/>
            <person name="Huo Q."/>
            <person name="Li W."/>
            <person name="Guo W."/>
            <person name="Chen H."/>
            <person name="Zhou L."/>
            <person name="Ni X."/>
            <person name="Tian J."/>
            <person name="Zhou Y."/>
            <person name="Sheng Y."/>
            <person name="Liu T."/>
            <person name="Pan Y."/>
            <person name="Xia L."/>
            <person name="Li J."/>
            <person name="Zhao F."/>
            <person name="Cao W."/>
        </authorList>
    </citation>
    <scope>NUCLEOTIDE SEQUENCE</scope>
    <source>
        <strain evidence="1">Hyas-2018</strain>
    </source>
</reference>
<evidence type="ECO:0000313" key="1">
    <source>
        <dbReference type="EMBL" id="KAH6927533.1"/>
    </source>
</evidence>
<keyword evidence="2" id="KW-1185">Reference proteome</keyword>
<gene>
    <name evidence="1" type="ORF">HPB50_005590</name>
</gene>
<organism evidence="1 2">
    <name type="scientific">Hyalomma asiaticum</name>
    <name type="common">Tick</name>
    <dbReference type="NCBI Taxonomy" id="266040"/>
    <lineage>
        <taxon>Eukaryota</taxon>
        <taxon>Metazoa</taxon>
        <taxon>Ecdysozoa</taxon>
        <taxon>Arthropoda</taxon>
        <taxon>Chelicerata</taxon>
        <taxon>Arachnida</taxon>
        <taxon>Acari</taxon>
        <taxon>Parasitiformes</taxon>
        <taxon>Ixodida</taxon>
        <taxon>Ixodoidea</taxon>
        <taxon>Ixodidae</taxon>
        <taxon>Hyalomminae</taxon>
        <taxon>Hyalomma</taxon>
    </lineage>
</organism>
<proteinExistence type="predicted"/>
<evidence type="ECO:0000313" key="2">
    <source>
        <dbReference type="Proteomes" id="UP000821845"/>
    </source>
</evidence>
<dbReference type="EMBL" id="CM023486">
    <property type="protein sequence ID" value="KAH6927533.1"/>
    <property type="molecule type" value="Genomic_DNA"/>
</dbReference>
<protein>
    <submittedName>
        <fullName evidence="1">Uncharacterized protein</fullName>
    </submittedName>
</protein>
<comment type="caution">
    <text evidence="1">The sequence shown here is derived from an EMBL/GenBank/DDBJ whole genome shotgun (WGS) entry which is preliminary data.</text>
</comment>
<name>A0ACB7RYI9_HYAAI</name>
<dbReference type="Proteomes" id="UP000821845">
    <property type="component" value="Chromosome 6"/>
</dbReference>
<sequence length="1063" mass="119269">MASFAISSPWATVLQWNCRSFRGKRAEMTTRFASKQDTSPLDIALQEVNGPVLKIMGYDGYAPSEDLVAPTKTALYVRRGTTHVQLDTQPWCSTTLSVVGCRLEVSSQRKILVFCIYVVPENTRNKANKASVDLSFVSHFKKLYPQDTVLLCGDFNSQHVAWGYKKCSPGGRRIMQDASEYGLTLLNTPQTHTRLGQTLHQADTSPDLTWSTRPQLFQWEVLDDCMGSDHFPTIIRFRTGQANAKRKSNATTRLSHITHWDKYRELLQQQPPAKNIDHLNLTDICSPYGIEGYGFSPSTGGLATQHTAEHGCAKYSVLLKNIRRRSRQTRKTYNGAARVALREGISAQELVEQAAQVFFPQTSHPTDTTYQKDASSEDSEPLNSPFTMLELEHALQNANARSTPGADGVGKMYNFIAGFLEGRSYQVEIGQDASAIRINHVGVPQGSVISPTLFNIAMYQLPSRLADVPGLKHAVYADDVTVWTHQGSIGEQEDVLQRALNIIHDYATETGLHTAPDKTEFVVIHGGRSTSAKQAEKRSFRLYIGHRPITRKSTIRILGMHLDENCTANTWFQRVTKTSKQILHALRRISNRTRGVNEREMQQFAQAFLVSRIMYGLPYHPVNRMQMLALDRLLNEAKRIVTGLPRYTRLDALKSCSKLNNLSELVDVHIQTQETRLRATNAGRHTLMLLWYDIHKLPILPTKTSPWEITVLTDGKPLPRNMDPTQRVRRLTYAKRHAKATSSLPLSERVIYTDAALPTDGTSNTCYATAWYDQTNGNQNRHYHVSIEAVYSTRAELVAILDYLEWALETASETDPIHHRVYTDSQAAYRSCTNVHYTDPVLQKIRHQARLLRDCSHDVTILWVPAHCGIPGNEKAHRLARAHLSTALARASDTHFPLLATPAELADPMADKHIAKPEPNKQRSSQTTSCRLPHSSGKSTLNTVDSLEVQTGTLLTPFLLNRFHRGGTPPPVSGFCSTCNCRADLNHLCWECPLYIPARLRALATINRGPWPSSLRTWACPDPTPPARAIEFWRALLMFLQDPAAPPVGDRLRDSHKIQAAPT</sequence>
<accession>A0ACB7RYI9</accession>